<feature type="region of interest" description="Disordered" evidence="7">
    <location>
        <begin position="125"/>
        <end position="161"/>
    </location>
</feature>
<accession>A0AAW1P7G3</accession>
<evidence type="ECO:0000256" key="1">
    <source>
        <dbReference type="ARBA" id="ARBA00004211"/>
    </source>
</evidence>
<dbReference type="PROSITE" id="PS50202">
    <property type="entry name" value="MSP"/>
    <property type="match status" value="1"/>
</dbReference>
<comment type="similarity">
    <text evidence="2">Belongs to the VAMP-associated protein (VAP) (TC 9.B.17) family.</text>
</comment>
<dbReference type="FunFam" id="2.60.40.10:FF:000813">
    <property type="entry name" value="Vesicle-associated protein 1-1"/>
    <property type="match status" value="1"/>
</dbReference>
<sequence length="234" mass="25781">MAAPADLQITPSELKFRFELRKNIPVTLSLYNPTSEKAAFKVKTTSPKKYCVRPSSGIVEPGSTKDVQVIMQAQREYPANLGDCKDKFLVQCARVGPEVKDVSPDLFDSAKNKDIKQTKLRVVLVGPPKPPSPVPEGVEEEASPARHPFKEDARAVTQGDDLASVTHERNKLKQQLAHTEKDFAKLKKQLDRLEEQNQGKPIQAAARSKLGGGFSIIHLLLVAIIALLLGHFLT</sequence>
<comment type="caution">
    <text evidence="10">The sequence shown here is derived from an EMBL/GenBank/DDBJ whole genome shotgun (WGS) entry which is preliminary data.</text>
</comment>
<proteinExistence type="inferred from homology"/>
<reference evidence="10 11" key="1">
    <citation type="journal article" date="2024" name="Nat. Commun.">
        <title>Phylogenomics reveals the evolutionary origins of lichenization in chlorophyte algae.</title>
        <authorList>
            <person name="Puginier C."/>
            <person name="Libourel C."/>
            <person name="Otte J."/>
            <person name="Skaloud P."/>
            <person name="Haon M."/>
            <person name="Grisel S."/>
            <person name="Petersen M."/>
            <person name="Berrin J.G."/>
            <person name="Delaux P.M."/>
            <person name="Dal Grande F."/>
            <person name="Keller J."/>
        </authorList>
    </citation>
    <scope>NUCLEOTIDE SEQUENCE [LARGE SCALE GENOMIC DNA]</scope>
    <source>
        <strain evidence="10 11">SAG 2043</strain>
    </source>
</reference>
<dbReference type="GO" id="GO:0090158">
    <property type="term" value="P:endoplasmic reticulum membrane organization"/>
    <property type="evidence" value="ECO:0007669"/>
    <property type="project" value="TreeGrafter"/>
</dbReference>
<dbReference type="SUPFAM" id="SSF49354">
    <property type="entry name" value="PapD-like"/>
    <property type="match status" value="1"/>
</dbReference>
<dbReference type="InterPro" id="IPR000535">
    <property type="entry name" value="MSP_dom"/>
</dbReference>
<dbReference type="GO" id="GO:0005789">
    <property type="term" value="C:endoplasmic reticulum membrane"/>
    <property type="evidence" value="ECO:0007669"/>
    <property type="project" value="InterPro"/>
</dbReference>
<evidence type="ECO:0000313" key="11">
    <source>
        <dbReference type="Proteomes" id="UP001489004"/>
    </source>
</evidence>
<evidence type="ECO:0000256" key="4">
    <source>
        <dbReference type="ARBA" id="ARBA00022989"/>
    </source>
</evidence>
<dbReference type="InterPro" id="IPR016763">
    <property type="entry name" value="VAP"/>
</dbReference>
<dbReference type="PIRSF" id="PIRSF019693">
    <property type="entry name" value="VAMP-associated"/>
    <property type="match status" value="1"/>
</dbReference>
<dbReference type="InterPro" id="IPR013783">
    <property type="entry name" value="Ig-like_fold"/>
</dbReference>
<keyword evidence="5 8" id="KW-0472">Membrane</keyword>
<dbReference type="PANTHER" id="PTHR10809:SF6">
    <property type="entry name" value="AT11025P-RELATED"/>
    <property type="match status" value="1"/>
</dbReference>
<feature type="domain" description="MSP" evidence="9">
    <location>
        <begin position="6"/>
        <end position="125"/>
    </location>
</feature>
<evidence type="ECO:0000256" key="2">
    <source>
        <dbReference type="ARBA" id="ARBA00008932"/>
    </source>
</evidence>
<keyword evidence="11" id="KW-1185">Reference proteome</keyword>
<organism evidence="10 11">
    <name type="scientific">[Myrmecia] bisecta</name>
    <dbReference type="NCBI Taxonomy" id="41462"/>
    <lineage>
        <taxon>Eukaryota</taxon>
        <taxon>Viridiplantae</taxon>
        <taxon>Chlorophyta</taxon>
        <taxon>core chlorophytes</taxon>
        <taxon>Trebouxiophyceae</taxon>
        <taxon>Trebouxiales</taxon>
        <taxon>Trebouxiaceae</taxon>
        <taxon>Myrmecia</taxon>
    </lineage>
</organism>
<dbReference type="PANTHER" id="PTHR10809">
    <property type="entry name" value="VESICLE-ASSOCIATED MEMBRANE PROTEIN-ASSOCIATED PROTEIN"/>
    <property type="match status" value="1"/>
</dbReference>
<evidence type="ECO:0000256" key="7">
    <source>
        <dbReference type="SAM" id="MobiDB-lite"/>
    </source>
</evidence>
<dbReference type="InterPro" id="IPR008962">
    <property type="entry name" value="PapD-like_sf"/>
</dbReference>
<keyword evidence="6" id="KW-0175">Coiled coil</keyword>
<keyword evidence="3 8" id="KW-0812">Transmembrane</keyword>
<dbReference type="Proteomes" id="UP001489004">
    <property type="component" value="Unassembled WGS sequence"/>
</dbReference>
<dbReference type="AlphaFoldDB" id="A0AAW1P7G3"/>
<feature type="coiled-coil region" evidence="6">
    <location>
        <begin position="162"/>
        <end position="196"/>
    </location>
</feature>
<evidence type="ECO:0000256" key="3">
    <source>
        <dbReference type="ARBA" id="ARBA00022692"/>
    </source>
</evidence>
<gene>
    <name evidence="10" type="ORF">WJX72_011816</name>
</gene>
<evidence type="ECO:0000313" key="10">
    <source>
        <dbReference type="EMBL" id="KAK9804421.1"/>
    </source>
</evidence>
<keyword evidence="4 8" id="KW-1133">Transmembrane helix</keyword>
<dbReference type="GO" id="GO:0061817">
    <property type="term" value="P:endoplasmic reticulum-plasma membrane tethering"/>
    <property type="evidence" value="ECO:0007669"/>
    <property type="project" value="TreeGrafter"/>
</dbReference>
<comment type="subcellular location">
    <subcellularLocation>
        <location evidence="1">Membrane</location>
        <topology evidence="1">Single-pass type IV membrane protein</topology>
    </subcellularLocation>
</comment>
<dbReference type="GO" id="GO:0005886">
    <property type="term" value="C:plasma membrane"/>
    <property type="evidence" value="ECO:0007669"/>
    <property type="project" value="TreeGrafter"/>
</dbReference>
<dbReference type="Pfam" id="PF00635">
    <property type="entry name" value="Motile_Sperm"/>
    <property type="match status" value="1"/>
</dbReference>
<evidence type="ECO:0000256" key="8">
    <source>
        <dbReference type="SAM" id="Phobius"/>
    </source>
</evidence>
<dbReference type="EMBL" id="JALJOR010000018">
    <property type="protein sequence ID" value="KAK9804421.1"/>
    <property type="molecule type" value="Genomic_DNA"/>
</dbReference>
<evidence type="ECO:0000256" key="5">
    <source>
        <dbReference type="ARBA" id="ARBA00023136"/>
    </source>
</evidence>
<protein>
    <recommendedName>
        <fullName evidence="9">MSP domain-containing protein</fullName>
    </recommendedName>
</protein>
<evidence type="ECO:0000256" key="6">
    <source>
        <dbReference type="SAM" id="Coils"/>
    </source>
</evidence>
<dbReference type="Gene3D" id="2.60.40.10">
    <property type="entry name" value="Immunoglobulins"/>
    <property type="match status" value="1"/>
</dbReference>
<name>A0AAW1P7G3_9CHLO</name>
<feature type="transmembrane region" description="Helical" evidence="8">
    <location>
        <begin position="210"/>
        <end position="233"/>
    </location>
</feature>
<evidence type="ECO:0000259" key="9">
    <source>
        <dbReference type="PROSITE" id="PS50202"/>
    </source>
</evidence>